<feature type="domain" description="Folded gastrulation N-terminal" evidence="2">
    <location>
        <begin position="41"/>
        <end position="132"/>
    </location>
</feature>
<reference evidence="3" key="1">
    <citation type="journal article" date="2023" name="IScience">
        <title>Live-bearing cockroach genome reveals convergent evolutionary mechanisms linked to viviparity in insects and beyond.</title>
        <authorList>
            <person name="Fouks B."/>
            <person name="Harrison M.C."/>
            <person name="Mikhailova A.A."/>
            <person name="Marchal E."/>
            <person name="English S."/>
            <person name="Carruthers M."/>
            <person name="Jennings E.C."/>
            <person name="Chiamaka E.L."/>
            <person name="Frigard R.A."/>
            <person name="Pippel M."/>
            <person name="Attardo G.M."/>
            <person name="Benoit J.B."/>
            <person name="Bornberg-Bauer E."/>
            <person name="Tobe S.S."/>
        </authorList>
    </citation>
    <scope>NUCLEOTIDE SEQUENCE</scope>
    <source>
        <strain evidence="3">Stay&amp;Tobe</strain>
    </source>
</reference>
<feature type="non-terminal residue" evidence="3">
    <location>
        <position position="452"/>
    </location>
</feature>
<feature type="compositionally biased region" description="Polar residues" evidence="1">
    <location>
        <begin position="242"/>
        <end position="252"/>
    </location>
</feature>
<feature type="non-terminal residue" evidence="3">
    <location>
        <position position="1"/>
    </location>
</feature>
<sequence length="452" mass="50845">ILANTDRQERSILMDYPSWLLADSDDPKITFEEESLKTRKITPKSVFIAPAFSGSSPSPDCPLGYKADANGKCIKLVQLNRPAQLDFLLQRLNAMYSTLPTIENDENDESSDSDSGPLHITIPLDVSEDPIEKETDEAIEVAIVMADVFKKEDRLKKIKEKPETIFAIWKTGENGTELEDVETASELEMEAANTGVKKSNMTAPVPDDTKYDVVAENSSSIVPDKRIPTLDIGKPSPDSPAEISSKNKTVTTDGPPEFVDSVMDLFEEMSQVIIESRIGNKSRRNVSSRIDPREKETDQAIEEAIVMADIFKEEDRLKNIKEKPETIWKTGENEESLPTNEKSIVKKILGQPSNTAQMEDQKANEAVRFPTQPMTSHIRFPSNHGGEHQPVYPSNLQQMSTLWWLPPGWRVDLSRHQPMQFSLSARMPLTRDAYHNNNPLNSYLNMDVDHHP</sequence>
<evidence type="ECO:0000313" key="4">
    <source>
        <dbReference type="Proteomes" id="UP001233999"/>
    </source>
</evidence>
<gene>
    <name evidence="3" type="ORF">L9F63_019455</name>
</gene>
<evidence type="ECO:0000313" key="3">
    <source>
        <dbReference type="EMBL" id="KAJ9586964.1"/>
    </source>
</evidence>
<keyword evidence="4" id="KW-1185">Reference proteome</keyword>
<feature type="region of interest" description="Disordered" evidence="1">
    <location>
        <begin position="225"/>
        <end position="256"/>
    </location>
</feature>
<dbReference type="Pfam" id="PF15888">
    <property type="entry name" value="FOG_N"/>
    <property type="match status" value="1"/>
</dbReference>
<proteinExistence type="predicted"/>
<dbReference type="EMBL" id="JASPKZ010006821">
    <property type="protein sequence ID" value="KAJ9586964.1"/>
    <property type="molecule type" value="Genomic_DNA"/>
</dbReference>
<protein>
    <recommendedName>
        <fullName evidence="2">Folded gastrulation N-terminal domain-containing protein</fullName>
    </recommendedName>
</protein>
<dbReference type="InterPro" id="IPR031761">
    <property type="entry name" value="FOG_N"/>
</dbReference>
<name>A0AAD8EEJ1_DIPPU</name>
<evidence type="ECO:0000256" key="1">
    <source>
        <dbReference type="SAM" id="MobiDB-lite"/>
    </source>
</evidence>
<reference evidence="3" key="2">
    <citation type="submission" date="2023-05" db="EMBL/GenBank/DDBJ databases">
        <authorList>
            <person name="Fouks B."/>
        </authorList>
    </citation>
    <scope>NUCLEOTIDE SEQUENCE</scope>
    <source>
        <strain evidence="3">Stay&amp;Tobe</strain>
        <tissue evidence="3">Testes</tissue>
    </source>
</reference>
<dbReference type="Proteomes" id="UP001233999">
    <property type="component" value="Unassembled WGS sequence"/>
</dbReference>
<evidence type="ECO:0000259" key="2">
    <source>
        <dbReference type="Pfam" id="PF15888"/>
    </source>
</evidence>
<comment type="caution">
    <text evidence="3">The sequence shown here is derived from an EMBL/GenBank/DDBJ whole genome shotgun (WGS) entry which is preliminary data.</text>
</comment>
<dbReference type="AlphaFoldDB" id="A0AAD8EEJ1"/>
<organism evidence="3 4">
    <name type="scientific">Diploptera punctata</name>
    <name type="common">Pacific beetle cockroach</name>
    <dbReference type="NCBI Taxonomy" id="6984"/>
    <lineage>
        <taxon>Eukaryota</taxon>
        <taxon>Metazoa</taxon>
        <taxon>Ecdysozoa</taxon>
        <taxon>Arthropoda</taxon>
        <taxon>Hexapoda</taxon>
        <taxon>Insecta</taxon>
        <taxon>Pterygota</taxon>
        <taxon>Neoptera</taxon>
        <taxon>Polyneoptera</taxon>
        <taxon>Dictyoptera</taxon>
        <taxon>Blattodea</taxon>
        <taxon>Blaberoidea</taxon>
        <taxon>Blaberidae</taxon>
        <taxon>Diplopterinae</taxon>
        <taxon>Diploptera</taxon>
    </lineage>
</organism>
<accession>A0AAD8EEJ1</accession>